<accession>A0ABW0KUR1</accession>
<reference evidence="2" key="1">
    <citation type="journal article" date="2019" name="Int. J. Syst. Evol. Microbiol.">
        <title>The Global Catalogue of Microorganisms (GCM) 10K type strain sequencing project: providing services to taxonomists for standard genome sequencing and annotation.</title>
        <authorList>
            <consortium name="The Broad Institute Genomics Platform"/>
            <consortium name="The Broad Institute Genome Sequencing Center for Infectious Disease"/>
            <person name="Wu L."/>
            <person name="Ma J."/>
        </authorList>
    </citation>
    <scope>NUCLEOTIDE SEQUENCE [LARGE SCALE GENOMIC DNA]</scope>
    <source>
        <strain evidence="2">CGMCC 4.1469</strain>
    </source>
</reference>
<evidence type="ECO:0000313" key="2">
    <source>
        <dbReference type="Proteomes" id="UP001596052"/>
    </source>
</evidence>
<comment type="caution">
    <text evidence="1">The sequence shown here is derived from an EMBL/GenBank/DDBJ whole genome shotgun (WGS) entry which is preliminary data.</text>
</comment>
<sequence>MDADELREQIKASNRRVGLSFDEAAETTVFSSELLDQYLSLEYGDHGVAAFRIEAFLTAAKNRPIKASVLTSIADALRQRIAEGLKLSSSDLQMGLALAAAGHFKRDDMASLVQAMKGVNDFAVASAAAALLPIIGPDFIQDYLVSTELFETGGMGGPQRPLIQEMASEAMRDFKHQKALKSDCGSFGWLRRICRAFFPPGG</sequence>
<gene>
    <name evidence="1" type="ORF">ACFQDI_18965</name>
</gene>
<dbReference type="EMBL" id="JBHSMQ010000008">
    <property type="protein sequence ID" value="MFC5456955.1"/>
    <property type="molecule type" value="Genomic_DNA"/>
</dbReference>
<organism evidence="1 2">
    <name type="scientific">Prosthecobacter fluviatilis</name>
    <dbReference type="NCBI Taxonomy" id="445931"/>
    <lineage>
        <taxon>Bacteria</taxon>
        <taxon>Pseudomonadati</taxon>
        <taxon>Verrucomicrobiota</taxon>
        <taxon>Verrucomicrobiia</taxon>
        <taxon>Verrucomicrobiales</taxon>
        <taxon>Verrucomicrobiaceae</taxon>
        <taxon>Prosthecobacter</taxon>
    </lineage>
</organism>
<dbReference type="Proteomes" id="UP001596052">
    <property type="component" value="Unassembled WGS sequence"/>
</dbReference>
<evidence type="ECO:0000313" key="1">
    <source>
        <dbReference type="EMBL" id="MFC5456955.1"/>
    </source>
</evidence>
<name>A0ABW0KUR1_9BACT</name>
<proteinExistence type="predicted"/>
<dbReference type="RefSeq" id="WP_377169737.1">
    <property type="nucleotide sequence ID" value="NZ_JBHSMQ010000008.1"/>
</dbReference>
<protein>
    <submittedName>
        <fullName evidence="1">Uncharacterized protein</fullName>
    </submittedName>
</protein>
<keyword evidence="2" id="KW-1185">Reference proteome</keyword>